<reference evidence="1" key="1">
    <citation type="submission" date="2022-10" db="EMBL/GenBank/DDBJ databases">
        <title>Comparative genomics and taxonomic characterization of three novel marine species of genus Reichenbachiella exhibiting antioxidant and polysaccharide degradation activities.</title>
        <authorList>
            <person name="Muhammad N."/>
            <person name="Lee Y.-J."/>
            <person name="Ko J."/>
            <person name="Kim S.-G."/>
        </authorList>
    </citation>
    <scope>NUCLEOTIDE SEQUENCE</scope>
    <source>
        <strain evidence="1">Wsw4-B4</strain>
    </source>
</reference>
<keyword evidence="2" id="KW-1185">Reference proteome</keyword>
<organism evidence="1 2">
    <name type="scientific">Reichenbachiella carrageenanivorans</name>
    <dbReference type="NCBI Taxonomy" id="2979869"/>
    <lineage>
        <taxon>Bacteria</taxon>
        <taxon>Pseudomonadati</taxon>
        <taxon>Bacteroidota</taxon>
        <taxon>Cytophagia</taxon>
        <taxon>Cytophagales</taxon>
        <taxon>Reichenbachiellaceae</taxon>
        <taxon>Reichenbachiella</taxon>
    </lineage>
</organism>
<sequence length="314" mass="35749">MKNNQVLIGEIKVLENGVMTVETEYSEDDFTIDWSDVKSMKTETDFIIMLSHKYRFNGTISPDPNNEDYLIIYPDQGSKMFAKSLDIVYLKSLEAGFWDRVSANIDAGFSLTKASNTKQVTVSGAVSYLYTRLNIDSYINTLYNVVQDTIATSRNNYGANIKVFFNRSWYILGASDFLKSDEQNLALRTTIQSGAGRNIVRNHKMYLVSAVGFALNTERYDHEEQVSEQSIETFGEVELNIYGIKNVRLSSKFQYFASITEENRNRVNLTLDSKFDLPKDFYIGGNITYNFDSKDDTEGAKSDYVVKSTVGWSF</sequence>
<accession>A0ABY6D318</accession>
<dbReference type="RefSeq" id="WP_263049976.1">
    <property type="nucleotide sequence ID" value="NZ_CP106735.1"/>
</dbReference>
<gene>
    <name evidence="1" type="ORF">N7E81_12770</name>
</gene>
<name>A0ABY6D318_9BACT</name>
<dbReference type="Proteomes" id="UP001062165">
    <property type="component" value="Chromosome"/>
</dbReference>
<dbReference type="InterPro" id="IPR007433">
    <property type="entry name" value="DUF481"/>
</dbReference>
<evidence type="ECO:0000313" key="1">
    <source>
        <dbReference type="EMBL" id="UXX78230.1"/>
    </source>
</evidence>
<dbReference type="Pfam" id="PF04338">
    <property type="entry name" value="DUF481"/>
    <property type="match status" value="1"/>
</dbReference>
<proteinExistence type="predicted"/>
<dbReference type="EMBL" id="CP106735">
    <property type="protein sequence ID" value="UXX78230.1"/>
    <property type="molecule type" value="Genomic_DNA"/>
</dbReference>
<evidence type="ECO:0000313" key="2">
    <source>
        <dbReference type="Proteomes" id="UP001062165"/>
    </source>
</evidence>
<protein>
    <submittedName>
        <fullName evidence="1">DUF481 domain-containing protein</fullName>
    </submittedName>
</protein>